<protein>
    <submittedName>
        <fullName evidence="1">Jg1423 protein</fullName>
    </submittedName>
</protein>
<comment type="caution">
    <text evidence="1">The sequence shown here is derived from an EMBL/GenBank/DDBJ whole genome shotgun (WGS) entry which is preliminary data.</text>
</comment>
<evidence type="ECO:0000313" key="2">
    <source>
        <dbReference type="Proteomes" id="UP000838756"/>
    </source>
</evidence>
<dbReference type="GO" id="GO:0016020">
    <property type="term" value="C:membrane"/>
    <property type="evidence" value="ECO:0007669"/>
    <property type="project" value="InterPro"/>
</dbReference>
<organism evidence="1 2">
    <name type="scientific">Pararge aegeria aegeria</name>
    <dbReference type="NCBI Taxonomy" id="348720"/>
    <lineage>
        <taxon>Eukaryota</taxon>
        <taxon>Metazoa</taxon>
        <taxon>Ecdysozoa</taxon>
        <taxon>Arthropoda</taxon>
        <taxon>Hexapoda</taxon>
        <taxon>Insecta</taxon>
        <taxon>Pterygota</taxon>
        <taxon>Neoptera</taxon>
        <taxon>Endopterygota</taxon>
        <taxon>Lepidoptera</taxon>
        <taxon>Glossata</taxon>
        <taxon>Ditrysia</taxon>
        <taxon>Papilionoidea</taxon>
        <taxon>Nymphalidae</taxon>
        <taxon>Satyrinae</taxon>
        <taxon>Satyrini</taxon>
        <taxon>Parargina</taxon>
        <taxon>Pararge</taxon>
    </lineage>
</organism>
<sequence>MDLLVLEPWRPPFDVGLAFNRTAWEKIESFSAQYCMFNDRSWSYSLSNLIKQFPRGYASMVACVTPRVLSTKEFVRPNVALQKFLTSSSAWIRCLITPMRTNAMMTLNSLAHYSSDDV</sequence>
<dbReference type="Pfam" id="PF05060">
    <property type="entry name" value="MGAT2"/>
    <property type="match status" value="1"/>
</dbReference>
<dbReference type="GO" id="GO:0009312">
    <property type="term" value="P:oligosaccharide biosynthetic process"/>
    <property type="evidence" value="ECO:0007669"/>
    <property type="project" value="InterPro"/>
</dbReference>
<accession>A0A8S4RQ53</accession>
<dbReference type="AlphaFoldDB" id="A0A8S4RQ53"/>
<dbReference type="GO" id="GO:0008455">
    <property type="term" value="F:alpha-1,6-mannosylglycoprotein 2-beta-N-acetylglucosaminyltransferase activity"/>
    <property type="evidence" value="ECO:0007669"/>
    <property type="project" value="InterPro"/>
</dbReference>
<gene>
    <name evidence="1" type="primary">jg1423</name>
    <name evidence="1" type="ORF">PAEG_LOCUS15680</name>
</gene>
<dbReference type="OrthoDB" id="6924586at2759"/>
<dbReference type="GO" id="GO:0005795">
    <property type="term" value="C:Golgi stack"/>
    <property type="evidence" value="ECO:0007669"/>
    <property type="project" value="InterPro"/>
</dbReference>
<reference evidence="1" key="1">
    <citation type="submission" date="2022-03" db="EMBL/GenBank/DDBJ databases">
        <authorList>
            <person name="Lindestad O."/>
        </authorList>
    </citation>
    <scope>NUCLEOTIDE SEQUENCE</scope>
</reference>
<dbReference type="InterPro" id="IPR007754">
    <property type="entry name" value="GlcNAc_II"/>
</dbReference>
<dbReference type="EMBL" id="CAKXAJ010025369">
    <property type="protein sequence ID" value="CAH2238617.1"/>
    <property type="molecule type" value="Genomic_DNA"/>
</dbReference>
<dbReference type="Proteomes" id="UP000838756">
    <property type="component" value="Unassembled WGS sequence"/>
</dbReference>
<name>A0A8S4RQ53_9NEOP</name>
<keyword evidence="2" id="KW-1185">Reference proteome</keyword>
<evidence type="ECO:0000313" key="1">
    <source>
        <dbReference type="EMBL" id="CAH2238617.1"/>
    </source>
</evidence>
<proteinExistence type="predicted"/>